<evidence type="ECO:0000256" key="5">
    <source>
        <dbReference type="ARBA" id="ARBA00022679"/>
    </source>
</evidence>
<dbReference type="SUPFAM" id="SSF51445">
    <property type="entry name" value="(Trans)glycosidases"/>
    <property type="match status" value="1"/>
</dbReference>
<dbReference type="EMBL" id="BNJQ01000023">
    <property type="protein sequence ID" value="GHP09167.1"/>
    <property type="molecule type" value="Genomic_DNA"/>
</dbReference>
<evidence type="ECO:0000256" key="8">
    <source>
        <dbReference type="PIRSR" id="PIRSR000463-1"/>
    </source>
</evidence>
<comment type="catalytic activity">
    <reaction evidence="1">
        <text>Transfers a segment of a (1-&gt;4)-alpha-D-glucan chain to a primary hydroxy group in a similar glucan chain.</text>
        <dbReference type="EC" id="2.4.1.18"/>
    </reaction>
</comment>
<dbReference type="InterPro" id="IPR006047">
    <property type="entry name" value="GH13_cat_dom"/>
</dbReference>
<comment type="subcellular location">
    <subcellularLocation>
        <location evidence="2">Plastid</location>
        <location evidence="2">Amyloplast</location>
    </subcellularLocation>
</comment>
<evidence type="ECO:0000256" key="1">
    <source>
        <dbReference type="ARBA" id="ARBA00000826"/>
    </source>
</evidence>
<protein>
    <recommendedName>
        <fullName evidence="4">1,4-alpha-glucan branching enzyme</fullName>
        <ecNumber evidence="4">2.4.1.18</ecNumber>
    </recommendedName>
</protein>
<name>A0A830HW93_9CHLO</name>
<evidence type="ECO:0000313" key="11">
    <source>
        <dbReference type="Proteomes" id="UP000660262"/>
    </source>
</evidence>
<evidence type="ECO:0000313" key="10">
    <source>
        <dbReference type="EMBL" id="GHP09167.1"/>
    </source>
</evidence>
<dbReference type="Gene3D" id="3.20.20.80">
    <property type="entry name" value="Glycosidases"/>
    <property type="match status" value="1"/>
</dbReference>
<dbReference type="InterPro" id="IPR004193">
    <property type="entry name" value="Glyco_hydro_13_N"/>
</dbReference>
<dbReference type="PANTHER" id="PTHR43651">
    <property type="entry name" value="1,4-ALPHA-GLUCAN-BRANCHING ENZYME"/>
    <property type="match status" value="1"/>
</dbReference>
<dbReference type="Pfam" id="PF02806">
    <property type="entry name" value="Alpha-amylase_C"/>
    <property type="match status" value="1"/>
</dbReference>
<dbReference type="InterPro" id="IPR013780">
    <property type="entry name" value="Glyco_hydro_b"/>
</dbReference>
<comment type="pathway">
    <text evidence="7">Glycan biosynthesis.</text>
</comment>
<gene>
    <name evidence="10" type="ORF">PPROV_000790400</name>
</gene>
<dbReference type="InterPro" id="IPR014756">
    <property type="entry name" value="Ig_E-set"/>
</dbReference>
<dbReference type="Gene3D" id="2.60.40.10">
    <property type="entry name" value="Immunoglobulins"/>
    <property type="match status" value="1"/>
</dbReference>
<proteinExistence type="inferred from homology"/>
<dbReference type="Pfam" id="PF02922">
    <property type="entry name" value="CBM_48"/>
    <property type="match status" value="1"/>
</dbReference>
<sequence length="726" mass="82004">MKATGPPATPNVLDLDHELAGHAEHLQYRWDNYVNFRREIEQNEGGLAQFASAYQVNGLIPKPDGGATFREWMPWAQEAQLIGDFNGWDGNATPLTKGDFGVWECDLPPGTIEHGSRYKVRIKAPHGGWVDRLSAWTRYAVAEARMDATYDGIFWNPPANERHVWAHQRPAAPATFAPVIYEAHVGMATEESRVGTYREFADTVVPRIAAGGYNTVQLMAVMEHAYYASFGYHVTIPFGVCSRQGNPEDLKYLVDACHAHGLVVIMDVVHSHVSSNEVDGIAGMEMGQGDAASTYYHMGERGYHKLWDSKLYNYGTYEVRRYLLSNLRYWLEEFNFDGFRFDGVTSMLYHHHGIHRSFSGDFNEYFGTDTDVDACVYLMLANELIRSSIPATSTSLSIAEDVSGMPTLCRPVRDGGVGFDYRLAMGLPDVFINLLENVPDEHWSMQNLVATLCNRRFAMEKTIAYVESHDQSIVGDKTVLMWLLGPEIYTGMSALGEPTAVVRRGMSLHMMMRLMTFFFGGEGYLTFMGNEFGHPEWVDFPREGNEWSHDMCRRQWSLADMDHLRYTHLQAFDRAMLKLEKIFHVLEAGNHFVVSMVDDERKLIVVERGPLVAVFNFHPSESIDELTVGVGRPGKYWPALDADDWKFGGEGRVAWFERFTIPEPYPMEVGDRPCTMVVNSPCRSAVVYFNVDDWPDCEFAPAIEEQKVHTVVELADSTDGAIGTVM</sequence>
<dbReference type="EC" id="2.4.1.18" evidence="4"/>
<dbReference type="SMART" id="SM00642">
    <property type="entry name" value="Aamy"/>
    <property type="match status" value="1"/>
</dbReference>
<dbReference type="GO" id="GO:0004553">
    <property type="term" value="F:hydrolase activity, hydrolyzing O-glycosyl compounds"/>
    <property type="evidence" value="ECO:0007669"/>
    <property type="project" value="InterPro"/>
</dbReference>
<evidence type="ECO:0000256" key="3">
    <source>
        <dbReference type="ARBA" id="ARBA00009000"/>
    </source>
</evidence>
<keyword evidence="6" id="KW-0934">Plastid</keyword>
<dbReference type="GO" id="GO:0003844">
    <property type="term" value="F:1,4-alpha-glucan branching enzyme activity"/>
    <property type="evidence" value="ECO:0007669"/>
    <property type="project" value="UniProtKB-EC"/>
</dbReference>
<dbReference type="SUPFAM" id="SSF81296">
    <property type="entry name" value="E set domains"/>
    <property type="match status" value="1"/>
</dbReference>
<evidence type="ECO:0000256" key="6">
    <source>
        <dbReference type="ARBA" id="ARBA00023234"/>
    </source>
</evidence>
<feature type="active site" description="Proton donor" evidence="8">
    <location>
        <position position="400"/>
    </location>
</feature>
<accession>A0A830HW93</accession>
<dbReference type="OrthoDB" id="196493at2759"/>
<dbReference type="GO" id="GO:0043169">
    <property type="term" value="F:cation binding"/>
    <property type="evidence" value="ECO:0007669"/>
    <property type="project" value="InterPro"/>
</dbReference>
<feature type="domain" description="Glycosyl hydrolase family 13 catalytic" evidence="9">
    <location>
        <begin position="194"/>
        <end position="565"/>
    </location>
</feature>
<keyword evidence="5" id="KW-0808">Transferase</keyword>
<comment type="similarity">
    <text evidence="3">Belongs to the glycosyl hydrolase 13 family. GlgB subfamily.</text>
</comment>
<dbReference type="AlphaFoldDB" id="A0A830HW93"/>
<evidence type="ECO:0000256" key="2">
    <source>
        <dbReference type="ARBA" id="ARBA00004602"/>
    </source>
</evidence>
<dbReference type="InterPro" id="IPR017853">
    <property type="entry name" value="GH"/>
</dbReference>
<dbReference type="Gene3D" id="2.60.40.1180">
    <property type="entry name" value="Golgi alpha-mannosidase II"/>
    <property type="match status" value="1"/>
</dbReference>
<comment type="caution">
    <text evidence="10">The sequence shown here is derived from an EMBL/GenBank/DDBJ whole genome shotgun (WGS) entry which is preliminary data.</text>
</comment>
<evidence type="ECO:0000259" key="9">
    <source>
        <dbReference type="SMART" id="SM00642"/>
    </source>
</evidence>
<reference evidence="10" key="1">
    <citation type="submission" date="2020-10" db="EMBL/GenBank/DDBJ databases">
        <title>Unveiling of a novel bifunctional photoreceptor, Dualchrome1, isolated from a cosmopolitan green alga.</title>
        <authorList>
            <person name="Suzuki S."/>
            <person name="Kawachi M."/>
        </authorList>
    </citation>
    <scope>NUCLEOTIDE SEQUENCE</scope>
    <source>
        <strain evidence="10">NIES 2893</strain>
    </source>
</reference>
<dbReference type="InterPro" id="IPR037439">
    <property type="entry name" value="Branching_enzy"/>
</dbReference>
<keyword evidence="11" id="KW-1185">Reference proteome</keyword>
<dbReference type="PANTHER" id="PTHR43651:SF2">
    <property type="entry name" value="1,4-ALPHA-GLUCAN-BRANCHING ENZYME, CHLOROPLASTIC_AMYLOPLASTIC"/>
    <property type="match status" value="1"/>
</dbReference>
<dbReference type="GO" id="GO:0005978">
    <property type="term" value="P:glycogen biosynthetic process"/>
    <property type="evidence" value="ECO:0007669"/>
    <property type="project" value="InterPro"/>
</dbReference>
<evidence type="ECO:0000256" key="7">
    <source>
        <dbReference type="ARBA" id="ARBA00060592"/>
    </source>
</evidence>
<dbReference type="InterPro" id="IPR006048">
    <property type="entry name" value="A-amylase/branching_C"/>
</dbReference>
<dbReference type="FunFam" id="3.20.20.80:FF:000001">
    <property type="entry name" value="1,4-alpha-glucan branching enzyme"/>
    <property type="match status" value="1"/>
</dbReference>
<dbReference type="PIRSF" id="PIRSF000463">
    <property type="entry name" value="GlgB"/>
    <property type="match status" value="1"/>
</dbReference>
<dbReference type="CDD" id="cd02854">
    <property type="entry name" value="E_set_GBE_euk_N"/>
    <property type="match status" value="1"/>
</dbReference>
<organism evidence="10 11">
    <name type="scientific">Pycnococcus provasolii</name>
    <dbReference type="NCBI Taxonomy" id="41880"/>
    <lineage>
        <taxon>Eukaryota</taxon>
        <taxon>Viridiplantae</taxon>
        <taxon>Chlorophyta</taxon>
        <taxon>Pseudoscourfieldiophyceae</taxon>
        <taxon>Pseudoscourfieldiales</taxon>
        <taxon>Pycnococcaceae</taxon>
        <taxon>Pycnococcus</taxon>
    </lineage>
</organism>
<dbReference type="CDD" id="cd11321">
    <property type="entry name" value="AmyAc_bac_euk_BE"/>
    <property type="match status" value="1"/>
</dbReference>
<dbReference type="InterPro" id="IPR013783">
    <property type="entry name" value="Ig-like_fold"/>
</dbReference>
<keyword evidence="6" id="KW-0035">Amyloplast</keyword>
<dbReference type="GO" id="GO:0009501">
    <property type="term" value="C:amyloplast"/>
    <property type="evidence" value="ECO:0007669"/>
    <property type="project" value="UniProtKB-SubCell"/>
</dbReference>
<dbReference type="SUPFAM" id="SSF51011">
    <property type="entry name" value="Glycosyl hydrolase domain"/>
    <property type="match status" value="1"/>
</dbReference>
<feature type="active site" description="Nucleophile" evidence="8">
    <location>
        <position position="342"/>
    </location>
</feature>
<dbReference type="Proteomes" id="UP000660262">
    <property type="component" value="Unassembled WGS sequence"/>
</dbReference>
<evidence type="ECO:0000256" key="4">
    <source>
        <dbReference type="ARBA" id="ARBA00012541"/>
    </source>
</evidence>